<dbReference type="PANTHER" id="PTHR30590">
    <property type="entry name" value="INNER MEMBRANE PROTEIN"/>
    <property type="match status" value="1"/>
</dbReference>
<feature type="transmembrane region" description="Helical" evidence="1">
    <location>
        <begin position="351"/>
        <end position="371"/>
    </location>
</feature>
<keyword evidence="1" id="KW-0812">Transmembrane</keyword>
<dbReference type="PATRIC" id="fig|396014.3.peg.1050"/>
<feature type="transmembrane region" description="Helical" evidence="1">
    <location>
        <begin position="151"/>
        <end position="170"/>
    </location>
</feature>
<dbReference type="EMBL" id="JDYK01000004">
    <property type="protein sequence ID" value="EWS81845.1"/>
    <property type="molecule type" value="Genomic_DNA"/>
</dbReference>
<feature type="transmembrane region" description="Helical" evidence="1">
    <location>
        <begin position="76"/>
        <end position="94"/>
    </location>
</feature>
<protein>
    <recommendedName>
        <fullName evidence="2">DUF418 domain-containing protein</fullName>
    </recommendedName>
</protein>
<dbReference type="InterPro" id="IPR052529">
    <property type="entry name" value="Bact_Transport_Assoc"/>
</dbReference>
<proteinExistence type="predicted"/>
<dbReference type="PANTHER" id="PTHR30590:SF2">
    <property type="entry name" value="INNER MEMBRANE PROTEIN"/>
    <property type="match status" value="1"/>
</dbReference>
<evidence type="ECO:0000259" key="2">
    <source>
        <dbReference type="Pfam" id="PF04235"/>
    </source>
</evidence>
<feature type="transmembrane region" description="Helical" evidence="1">
    <location>
        <begin position="28"/>
        <end position="51"/>
    </location>
</feature>
<gene>
    <name evidence="3" type="ORF">BF93_13485</name>
</gene>
<reference evidence="3 4" key="1">
    <citation type="submission" date="2014-02" db="EMBL/GenBank/DDBJ databases">
        <title>Genome sequence of Brachybacterium phenoliresistens strain W13A50.</title>
        <authorList>
            <person name="Wang X."/>
        </authorList>
    </citation>
    <scope>NUCLEOTIDE SEQUENCE [LARGE SCALE GENOMIC DNA]</scope>
    <source>
        <strain evidence="3 4">W13A50</strain>
    </source>
</reference>
<keyword evidence="4" id="KW-1185">Reference proteome</keyword>
<dbReference type="HOGENOM" id="CLU_039610_1_0_11"/>
<feature type="domain" description="DUF418" evidence="2">
    <location>
        <begin position="225"/>
        <end position="388"/>
    </location>
</feature>
<feature type="transmembrane region" description="Helical" evidence="1">
    <location>
        <begin position="205"/>
        <end position="226"/>
    </location>
</feature>
<evidence type="ECO:0000313" key="4">
    <source>
        <dbReference type="Proteomes" id="UP000023067"/>
    </source>
</evidence>
<evidence type="ECO:0000313" key="3">
    <source>
        <dbReference type="EMBL" id="EWS81845.1"/>
    </source>
</evidence>
<dbReference type="STRING" id="396014.BF93_13485"/>
<sequence>MTSRGAPVAVAAVPLGERAVGPDLARGAALLGIALANTVGWMYGGAWTALVKQRDAGALDRAVDVAMSLLVDNRGFPLFAMLFGYGIGVLLRRGRERGETPGRFRRRMLRRHLVLLGIGLAHGVLLFAGDIVASYAVIGMLAVLFADRRRILVIAAALLASPMLAMWGWLDGTIGPAGGGRLPDVEAATYADSVMIRAQEVGVDLMLLPATDLGLLTPMLIGVLLARVRLLEDVARHRALLRRLWRTLLPISLLGALPLTLVLVLDPRAEHLGSETVRGILGVVHQLSGLGGAVAGAALAALAAERLHGPIVAALAALGRMSLTGYVLQSVIALALFPAFTLGLGGRLGSAGASALMVLAWAAGLVLAVVLDRAGRRGPLEHVLRSLAAPPPPRTTGGRG</sequence>
<name>Z9JTY9_9MICO</name>
<accession>Z9JTY9</accession>
<dbReference type="Proteomes" id="UP000023067">
    <property type="component" value="Unassembled WGS sequence"/>
</dbReference>
<keyword evidence="1" id="KW-1133">Transmembrane helix</keyword>
<feature type="transmembrane region" description="Helical" evidence="1">
    <location>
        <begin position="285"/>
        <end position="304"/>
    </location>
</feature>
<organism evidence="3 4">
    <name type="scientific">Brachybacterium phenoliresistens</name>
    <dbReference type="NCBI Taxonomy" id="396014"/>
    <lineage>
        <taxon>Bacteria</taxon>
        <taxon>Bacillati</taxon>
        <taxon>Actinomycetota</taxon>
        <taxon>Actinomycetes</taxon>
        <taxon>Micrococcales</taxon>
        <taxon>Dermabacteraceae</taxon>
        <taxon>Brachybacterium</taxon>
    </lineage>
</organism>
<dbReference type="eggNOG" id="COG2311">
    <property type="taxonomic scope" value="Bacteria"/>
</dbReference>
<evidence type="ECO:0000256" key="1">
    <source>
        <dbReference type="SAM" id="Phobius"/>
    </source>
</evidence>
<dbReference type="Pfam" id="PF04235">
    <property type="entry name" value="DUF418"/>
    <property type="match status" value="1"/>
</dbReference>
<keyword evidence="1" id="KW-0472">Membrane</keyword>
<feature type="transmembrane region" description="Helical" evidence="1">
    <location>
        <begin position="325"/>
        <end position="345"/>
    </location>
</feature>
<dbReference type="RefSeq" id="WP_232226209.1">
    <property type="nucleotide sequence ID" value="NZ_KK069990.1"/>
</dbReference>
<comment type="caution">
    <text evidence="3">The sequence shown here is derived from an EMBL/GenBank/DDBJ whole genome shotgun (WGS) entry which is preliminary data.</text>
</comment>
<dbReference type="AlphaFoldDB" id="Z9JTY9"/>
<feature type="transmembrane region" description="Helical" evidence="1">
    <location>
        <begin position="247"/>
        <end position="265"/>
    </location>
</feature>
<feature type="transmembrane region" description="Helical" evidence="1">
    <location>
        <begin position="114"/>
        <end position="144"/>
    </location>
</feature>
<dbReference type="InterPro" id="IPR007349">
    <property type="entry name" value="DUF418"/>
</dbReference>